<dbReference type="Proteomes" id="UP000022447">
    <property type="component" value="Unassembled WGS sequence"/>
</dbReference>
<proteinExistence type="predicted"/>
<dbReference type="RefSeq" id="WP_037267194.1">
    <property type="nucleotide sequence ID" value="NZ_JALZ01000069.1"/>
</dbReference>
<evidence type="ECO:0008006" key="3">
    <source>
        <dbReference type="Google" id="ProtNLM"/>
    </source>
</evidence>
<evidence type="ECO:0000313" key="2">
    <source>
        <dbReference type="Proteomes" id="UP000022447"/>
    </source>
</evidence>
<dbReference type="eggNOG" id="ENOG502Z8DX">
    <property type="taxonomic scope" value="Bacteria"/>
</dbReference>
<dbReference type="AlphaFoldDB" id="X7E903"/>
<dbReference type="Pfam" id="PF12224">
    <property type="entry name" value="Amidoligase_2"/>
    <property type="match status" value="1"/>
</dbReference>
<gene>
    <name evidence="1" type="ORF">OCH239_19030</name>
</gene>
<dbReference type="OrthoDB" id="5597599at2"/>
<reference evidence="1 2" key="1">
    <citation type="submission" date="2014-01" db="EMBL/GenBank/DDBJ databases">
        <title>Roseivivax halodurans JCM 10272 Genome Sequencing.</title>
        <authorList>
            <person name="Lai Q."/>
            <person name="Li G."/>
            <person name="Shao Z."/>
        </authorList>
    </citation>
    <scope>NUCLEOTIDE SEQUENCE [LARGE SCALE GENOMIC DNA]</scope>
    <source>
        <strain evidence="1 2">JCM 10272</strain>
    </source>
</reference>
<protein>
    <recommendedName>
        <fullName evidence="3">Amidoligase enzyme</fullName>
    </recommendedName>
</protein>
<sequence>MAHVPELRPLPRAETAGGRPRRVGVEIEFGGLPESEVAKIVSTECGGSVEQGEEKGLVVKGSELGDVQIYLDTALLSKPGTRFEESLHDLARTVVPVEIVTSPILPEKIVELDRTLLTLQRQGATGTASGITAGFGVHFNPEIVSDELSDILPVLAMFAFCEDSLRRDMGLDLSRRMLPFVDPYPRTLLDGLAAGGLHGVGDLIDLYLERSASRNHGLDMLCVFAHLDKDRVAAKMDISSVSPRPTFHYRLPDCRIDEPDWSLALEWNRWVRIEDLAEDSGLLRELEREWKIHRASYRTMRGDWTRRVSERVGSFA</sequence>
<comment type="caution">
    <text evidence="1">The sequence shown here is derived from an EMBL/GenBank/DDBJ whole genome shotgun (WGS) entry which is preliminary data.</text>
</comment>
<dbReference type="STRING" id="1449350.OCH239_19030"/>
<name>X7E903_9RHOB</name>
<accession>X7E903</accession>
<keyword evidence="2" id="KW-1185">Reference proteome</keyword>
<organism evidence="1 2">
    <name type="scientific">Roseivivax halodurans JCM 10272</name>
    <dbReference type="NCBI Taxonomy" id="1449350"/>
    <lineage>
        <taxon>Bacteria</taxon>
        <taxon>Pseudomonadati</taxon>
        <taxon>Pseudomonadota</taxon>
        <taxon>Alphaproteobacteria</taxon>
        <taxon>Rhodobacterales</taxon>
        <taxon>Roseobacteraceae</taxon>
        <taxon>Roseivivax</taxon>
    </lineage>
</organism>
<dbReference type="InterPro" id="IPR022025">
    <property type="entry name" value="Amidoligase_2"/>
</dbReference>
<dbReference type="PATRIC" id="fig|1449350.3.peg.4166"/>
<evidence type="ECO:0000313" key="1">
    <source>
        <dbReference type="EMBL" id="ETX11686.1"/>
    </source>
</evidence>
<dbReference type="EMBL" id="JALZ01000069">
    <property type="protein sequence ID" value="ETX11686.1"/>
    <property type="molecule type" value="Genomic_DNA"/>
</dbReference>